<proteinExistence type="predicted"/>
<dbReference type="PROSITE" id="PS51318">
    <property type="entry name" value="TAT"/>
    <property type="match status" value="1"/>
</dbReference>
<name>A0A378MZ65_MANHA</name>
<dbReference type="InterPro" id="IPR006311">
    <property type="entry name" value="TAT_signal"/>
</dbReference>
<organism evidence="2 3">
    <name type="scientific">Mannheimia haemolytica</name>
    <name type="common">Pasteurella haemolytica</name>
    <dbReference type="NCBI Taxonomy" id="75985"/>
    <lineage>
        <taxon>Bacteria</taxon>
        <taxon>Pseudomonadati</taxon>
        <taxon>Pseudomonadota</taxon>
        <taxon>Gammaproteobacteria</taxon>
        <taxon>Pasteurellales</taxon>
        <taxon>Pasteurellaceae</taxon>
        <taxon>Mannheimia</taxon>
    </lineage>
</organism>
<gene>
    <name evidence="2" type="ORF">NCTC10638_02154</name>
</gene>
<reference evidence="2 3" key="1">
    <citation type="submission" date="2018-06" db="EMBL/GenBank/DDBJ databases">
        <authorList>
            <consortium name="Pathogen Informatics"/>
            <person name="Doyle S."/>
        </authorList>
    </citation>
    <scope>NUCLEOTIDE SEQUENCE [LARGE SCALE GENOMIC DNA]</scope>
    <source>
        <strain evidence="2 3">NCTC10638</strain>
    </source>
</reference>
<accession>A0A378MZ65</accession>
<sequence>MKKQFEHNESRRGFMKLIAGVGAGMAFSGTLGTFTPKAFAAPAAGSTIEAGIAYPISTGFDRLPQAVHPQWRQTSIFLKASWTYIQPLAKPYLALAAAEPEKIDDVTYRITLRDGLNSTMVIRLPLKT</sequence>
<dbReference type="Proteomes" id="UP000254802">
    <property type="component" value="Unassembled WGS sequence"/>
</dbReference>
<protein>
    <recommendedName>
        <fullName evidence="4">Twin-arginine translocation signal domain-containing protein</fullName>
    </recommendedName>
</protein>
<evidence type="ECO:0008006" key="4">
    <source>
        <dbReference type="Google" id="ProtNLM"/>
    </source>
</evidence>
<dbReference type="NCBIfam" id="TIGR01409">
    <property type="entry name" value="TAT_signal_seq"/>
    <property type="match status" value="1"/>
</dbReference>
<keyword evidence="1" id="KW-0732">Signal</keyword>
<dbReference type="AlphaFoldDB" id="A0A378MZ65"/>
<dbReference type="EMBL" id="UGPN01000002">
    <property type="protein sequence ID" value="STY60947.1"/>
    <property type="molecule type" value="Genomic_DNA"/>
</dbReference>
<dbReference type="InterPro" id="IPR019546">
    <property type="entry name" value="TAT_signal_bac_arc"/>
</dbReference>
<evidence type="ECO:0000313" key="2">
    <source>
        <dbReference type="EMBL" id="STY60947.1"/>
    </source>
</evidence>
<evidence type="ECO:0000313" key="3">
    <source>
        <dbReference type="Proteomes" id="UP000254802"/>
    </source>
</evidence>
<evidence type="ECO:0000256" key="1">
    <source>
        <dbReference type="ARBA" id="ARBA00022729"/>
    </source>
</evidence>
<dbReference type="STRING" id="75985.WC39_09380"/>